<gene>
    <name evidence="2" type="ORF">AaV_097</name>
</gene>
<dbReference type="RefSeq" id="YP_009052174.1">
    <property type="nucleotide sequence ID" value="NC_024697.1"/>
</dbReference>
<dbReference type="InterPro" id="IPR003615">
    <property type="entry name" value="HNH_nuc"/>
</dbReference>
<keyword evidence="2" id="KW-0255">Endonuclease</keyword>
<keyword evidence="2" id="KW-0378">Hydrolase</keyword>
<dbReference type="KEGG" id="vg:20041611"/>
<name>A0A076FID1_9VIRU</name>
<protein>
    <submittedName>
        <fullName evidence="2">Putative HNH endonuclease</fullName>
    </submittedName>
</protein>
<evidence type="ECO:0000313" key="3">
    <source>
        <dbReference type="Proteomes" id="UP000028667"/>
    </source>
</evidence>
<dbReference type="InterPro" id="IPR044925">
    <property type="entry name" value="His-Me_finger_sf"/>
</dbReference>
<dbReference type="OrthoDB" id="21336at10239"/>
<dbReference type="SUPFAM" id="SSF54060">
    <property type="entry name" value="His-Me finger endonucleases"/>
    <property type="match status" value="2"/>
</dbReference>
<dbReference type="GeneID" id="20041611"/>
<feature type="domain" description="HNH nuclease" evidence="1">
    <location>
        <begin position="294"/>
        <end position="340"/>
    </location>
</feature>
<dbReference type="Proteomes" id="UP000028667">
    <property type="component" value="Segment"/>
</dbReference>
<dbReference type="Gene3D" id="3.90.75.20">
    <property type="match status" value="2"/>
</dbReference>
<keyword evidence="3" id="KW-1185">Reference proteome</keyword>
<dbReference type="InterPro" id="IPR036388">
    <property type="entry name" value="WH-like_DNA-bd_sf"/>
</dbReference>
<evidence type="ECO:0000259" key="1">
    <source>
        <dbReference type="Pfam" id="PF13392"/>
    </source>
</evidence>
<keyword evidence="2" id="KW-0540">Nuclease</keyword>
<accession>A0A076FID1</accession>
<sequence length="351" mass="40997">MIELTPEQKVINDKRPIAEVNLLLEAQRNELYTFDENTEKFSSLKKDHTINVLTNIYWKKVPEFLNYMASTNNDIYGIIYKKYQTKNTVTHGYLTCKLYNTNYPCGKSTSFHSVIGNTFLPEDETRNSIDHIDINKKNNLLINLRRANNSEQGQNQNQPPEQNHGTAVIMYKDFDYTYRNPIKEFPKITEAAEYVYNQDPDKYSNVQTIRKGIGEACRKKRETSHGYRWKYKPTEYDTKTWTDLDKNLTNGRVGYQICEDGSIANKNTEQILNGYIKECGYVIQKFGQNCKGKRVHRLVALTFIPNDDPKKKDKVNHKNGIKHDNRVENLEWCTQSHNMQHAYDTGLIPKK</sequence>
<dbReference type="Gene3D" id="1.10.10.10">
    <property type="entry name" value="Winged helix-like DNA-binding domain superfamily/Winged helix DNA-binding domain"/>
    <property type="match status" value="1"/>
</dbReference>
<organism evidence="2 3">
    <name type="scientific">Aureococcus anophagefferens virus</name>
    <dbReference type="NCBI Taxonomy" id="1474867"/>
    <lineage>
        <taxon>Viruses</taxon>
        <taxon>Varidnaviria</taxon>
        <taxon>Bamfordvirae</taxon>
        <taxon>Nucleocytoviricota</taxon>
        <taxon>Megaviricetes</taxon>
        <taxon>Imitervirales</taxon>
        <taxon>Schizomimiviridae</taxon>
        <taxon>Kratosvirus</taxon>
        <taxon>Kratosvirus quantuckense</taxon>
    </lineage>
</organism>
<dbReference type="Pfam" id="PF13392">
    <property type="entry name" value="HNH_3"/>
    <property type="match status" value="1"/>
</dbReference>
<proteinExistence type="predicted"/>
<dbReference type="EMBL" id="KJ645900">
    <property type="protein sequence ID" value="AII17211.1"/>
    <property type="molecule type" value="Genomic_DNA"/>
</dbReference>
<reference evidence="2 3" key="1">
    <citation type="journal article" date="2014" name="Virology">
        <title>Genome of brown tide virus (AaV), the little giant of the Megaviridae, elucidates NCLDV genome expansion and host-virus coevolution.</title>
        <authorList>
            <person name="Moniruzzaman M."/>
            <person name="LeCleir G.R."/>
            <person name="Brown C.M."/>
            <person name="Gobler C.J."/>
            <person name="Bidle K.D."/>
            <person name="Wilson W.H."/>
            <person name="Wilhelm S.W."/>
        </authorList>
    </citation>
    <scope>NUCLEOTIDE SEQUENCE [LARGE SCALE GENOMIC DNA]</scope>
    <source>
        <strain evidence="2">BtV-01</strain>
    </source>
</reference>
<dbReference type="GO" id="GO:0004519">
    <property type="term" value="F:endonuclease activity"/>
    <property type="evidence" value="ECO:0007669"/>
    <property type="project" value="UniProtKB-KW"/>
</dbReference>
<evidence type="ECO:0000313" key="2">
    <source>
        <dbReference type="EMBL" id="AII17211.1"/>
    </source>
</evidence>